<proteinExistence type="predicted"/>
<sequence length="294" mass="33057">MADYALHILKRDPRIIKMMTDDDYWLACLLDPRCKGKLQNIMSHENLEQILATKQATLVDRLIQAFPAHSAGYIGGLATALQNAVDKPLMVEFVPSGRDHSKQHPNALNLQLRQLQPATELWSSDGAAGLVGSLRDVTIHEKSKENWQLRKGVGDPSEDVEYDEELYVAGNMVIWSKGSKIHASAVYKAFTVDSPVVQALWCDFTVIGNKSENEECEDKVEKCICILQRSCINVHNTEGKDYIAPLPFQVANIWPTKYGLLFERNGYSHEISQSPPRYVLSLPPKCFFPLDMVV</sequence>
<protein>
    <recommendedName>
        <fullName evidence="4">Anaphase-promoting complex subunit 1 N-terminal domain-containing protein</fullName>
    </recommendedName>
</protein>
<evidence type="ECO:0000256" key="3">
    <source>
        <dbReference type="ARBA" id="ARBA00023306"/>
    </source>
</evidence>
<comment type="caution">
    <text evidence="5">The sequence shown here is derived from an EMBL/GenBank/DDBJ whole genome shotgun (WGS) entry which is preliminary data.</text>
</comment>
<gene>
    <name evidence="5" type="ORF">RIMI_LOCUS4829343</name>
</gene>
<evidence type="ECO:0000313" key="6">
    <source>
        <dbReference type="Proteomes" id="UP001176940"/>
    </source>
</evidence>
<reference evidence="5" key="1">
    <citation type="submission" date="2023-07" db="EMBL/GenBank/DDBJ databases">
        <authorList>
            <person name="Stuckert A."/>
        </authorList>
    </citation>
    <scope>NUCLEOTIDE SEQUENCE</scope>
</reference>
<keyword evidence="2" id="KW-0498">Mitosis</keyword>
<keyword evidence="1" id="KW-0132">Cell division</keyword>
<keyword evidence="3" id="KW-0131">Cell cycle</keyword>
<evidence type="ECO:0000256" key="2">
    <source>
        <dbReference type="ARBA" id="ARBA00022776"/>
    </source>
</evidence>
<name>A0ABN9L2S2_9NEOB</name>
<keyword evidence="6" id="KW-1185">Reference proteome</keyword>
<feature type="domain" description="Anaphase-promoting complex subunit 1 N-terminal" evidence="4">
    <location>
        <begin position="157"/>
        <end position="276"/>
    </location>
</feature>
<evidence type="ECO:0000313" key="5">
    <source>
        <dbReference type="EMBL" id="CAJ0931698.1"/>
    </source>
</evidence>
<dbReference type="InterPro" id="IPR024990">
    <property type="entry name" value="Apc1"/>
</dbReference>
<dbReference type="PANTHER" id="PTHR12827">
    <property type="entry name" value="MEIOTIC CHECKPOINT REGULATOR TSG24 FAMILY MEMBER"/>
    <property type="match status" value="1"/>
</dbReference>
<accession>A0ABN9L2S2</accession>
<dbReference type="PANTHER" id="PTHR12827:SF3">
    <property type="entry name" value="ANAPHASE-PROMOTING COMPLEX SUBUNIT 1"/>
    <property type="match status" value="1"/>
</dbReference>
<dbReference type="InterPro" id="IPR049255">
    <property type="entry name" value="Apc1_N"/>
</dbReference>
<organism evidence="5 6">
    <name type="scientific">Ranitomeya imitator</name>
    <name type="common">mimic poison frog</name>
    <dbReference type="NCBI Taxonomy" id="111125"/>
    <lineage>
        <taxon>Eukaryota</taxon>
        <taxon>Metazoa</taxon>
        <taxon>Chordata</taxon>
        <taxon>Craniata</taxon>
        <taxon>Vertebrata</taxon>
        <taxon>Euteleostomi</taxon>
        <taxon>Amphibia</taxon>
        <taxon>Batrachia</taxon>
        <taxon>Anura</taxon>
        <taxon>Neobatrachia</taxon>
        <taxon>Hyloidea</taxon>
        <taxon>Dendrobatidae</taxon>
        <taxon>Dendrobatinae</taxon>
        <taxon>Ranitomeya</taxon>
    </lineage>
</organism>
<dbReference type="Proteomes" id="UP001176940">
    <property type="component" value="Unassembled WGS sequence"/>
</dbReference>
<dbReference type="EMBL" id="CAUEEQ010007966">
    <property type="protein sequence ID" value="CAJ0931698.1"/>
    <property type="molecule type" value="Genomic_DNA"/>
</dbReference>
<dbReference type="Pfam" id="PF12859">
    <property type="entry name" value="ANAPC1"/>
    <property type="match status" value="1"/>
</dbReference>
<evidence type="ECO:0000259" key="4">
    <source>
        <dbReference type="Pfam" id="PF12859"/>
    </source>
</evidence>
<evidence type="ECO:0000256" key="1">
    <source>
        <dbReference type="ARBA" id="ARBA00022618"/>
    </source>
</evidence>